<dbReference type="SUPFAM" id="SSF53474">
    <property type="entry name" value="alpha/beta-Hydrolases"/>
    <property type="match status" value="1"/>
</dbReference>
<dbReference type="Gene3D" id="3.40.50.1820">
    <property type="entry name" value="alpha/beta hydrolase"/>
    <property type="match status" value="1"/>
</dbReference>
<accession>A0ABT3IJW7</accession>
<reference evidence="2 3" key="1">
    <citation type="submission" date="2022-10" db="EMBL/GenBank/DDBJ databases">
        <title>Chitinophaga nivalis PC15 sp. nov., isolated from Pyeongchang county, South Korea.</title>
        <authorList>
            <person name="Trinh H.N."/>
        </authorList>
    </citation>
    <scope>NUCLEOTIDE SEQUENCE [LARGE SCALE GENOMIC DNA]</scope>
    <source>
        <strain evidence="2 3">PC14</strain>
    </source>
</reference>
<dbReference type="PANTHER" id="PTHR42886">
    <property type="entry name" value="RE40534P-RELATED"/>
    <property type="match status" value="1"/>
</dbReference>
<dbReference type="EMBL" id="JAPDNS010000001">
    <property type="protein sequence ID" value="MCW3484228.1"/>
    <property type="molecule type" value="Genomic_DNA"/>
</dbReference>
<organism evidence="2 3">
    <name type="scientific">Chitinophaga nivalis</name>
    <dbReference type="NCBI Taxonomy" id="2991709"/>
    <lineage>
        <taxon>Bacteria</taxon>
        <taxon>Pseudomonadati</taxon>
        <taxon>Bacteroidota</taxon>
        <taxon>Chitinophagia</taxon>
        <taxon>Chitinophagales</taxon>
        <taxon>Chitinophagaceae</taxon>
        <taxon>Chitinophaga</taxon>
    </lineage>
</organism>
<dbReference type="InterPro" id="IPR022742">
    <property type="entry name" value="Hydrolase_4"/>
</dbReference>
<dbReference type="PANTHER" id="PTHR42886:SF29">
    <property type="entry name" value="PUMMELIG, ISOFORM A"/>
    <property type="match status" value="1"/>
</dbReference>
<dbReference type="InterPro" id="IPR029058">
    <property type="entry name" value="AB_hydrolase_fold"/>
</dbReference>
<comment type="caution">
    <text evidence="2">The sequence shown here is derived from an EMBL/GenBank/DDBJ whole genome shotgun (WGS) entry which is preliminary data.</text>
</comment>
<dbReference type="Pfam" id="PF12146">
    <property type="entry name" value="Hydrolase_4"/>
    <property type="match status" value="1"/>
</dbReference>
<feature type="domain" description="Serine aminopeptidase S33" evidence="1">
    <location>
        <begin position="33"/>
        <end position="161"/>
    </location>
</feature>
<gene>
    <name evidence="2" type="ORF">OL497_10010</name>
</gene>
<dbReference type="GO" id="GO:0016787">
    <property type="term" value="F:hydrolase activity"/>
    <property type="evidence" value="ECO:0007669"/>
    <property type="project" value="UniProtKB-KW"/>
</dbReference>
<evidence type="ECO:0000313" key="3">
    <source>
        <dbReference type="Proteomes" id="UP001207742"/>
    </source>
</evidence>
<sequence>MKEQIIRWGDTNAFVGILTGNQDHKYAADTCVVFINAGMIHKVGPNGIYVKAARELAGHNICSFRFDFSGLGDSGPSYRDLPVAEMRNREIRDALDAIQYHTGITRFILTGISLGADDAFAVSLEEKRITGLILIEGLYQEKAQLIQVSPAAKRMSRLRYLKAYPLRPGGWFKAVATFPGWLANGLRRHRPAVAGADISRWQRLLQRKVKIRLIFSEGSIAIDVFQLTTAAPLSAYMGSSLLKVNLVAGADHLFTPVWSQQLLVKQITAMVLEGAVSPYPESGPANHHH</sequence>
<evidence type="ECO:0000313" key="2">
    <source>
        <dbReference type="EMBL" id="MCW3484228.1"/>
    </source>
</evidence>
<protein>
    <submittedName>
        <fullName evidence="2">Alpha/beta fold hydrolase</fullName>
    </submittedName>
</protein>
<evidence type="ECO:0000259" key="1">
    <source>
        <dbReference type="Pfam" id="PF12146"/>
    </source>
</evidence>
<dbReference type="Proteomes" id="UP001207742">
    <property type="component" value="Unassembled WGS sequence"/>
</dbReference>
<keyword evidence="3" id="KW-1185">Reference proteome</keyword>
<name>A0ABT3IJW7_9BACT</name>
<proteinExistence type="predicted"/>
<keyword evidence="2" id="KW-0378">Hydrolase</keyword>
<dbReference type="RefSeq" id="WP_264729747.1">
    <property type="nucleotide sequence ID" value="NZ_JAPDNR010000001.1"/>
</dbReference>